<reference evidence="1 2" key="1">
    <citation type="submission" date="2014-10" db="EMBL/GenBank/DDBJ databases">
        <title>Genome sequence of Clostridium aceticum DSM 1496.</title>
        <authorList>
            <person name="Poehlein A."/>
            <person name="Schiel-Bengelsdorf B."/>
            <person name="Gottschalk G."/>
            <person name="Duerre P."/>
            <person name="Daniel R."/>
        </authorList>
    </citation>
    <scope>NUCLEOTIDE SEQUENCE [LARGE SCALE GENOMIC DNA]</scope>
    <source>
        <strain evidence="1 2">DSM 1496</strain>
    </source>
</reference>
<dbReference type="PATRIC" id="fig|84022.5.peg.1832"/>
<keyword evidence="2" id="KW-1185">Reference proteome</keyword>
<dbReference type="PANTHER" id="PTHR39185">
    <property type="entry name" value="SWARMING MOTILITY PROTEIN SWRD"/>
    <property type="match status" value="1"/>
</dbReference>
<organism evidence="1 2">
    <name type="scientific">Clostridium aceticum</name>
    <dbReference type="NCBI Taxonomy" id="84022"/>
    <lineage>
        <taxon>Bacteria</taxon>
        <taxon>Bacillati</taxon>
        <taxon>Bacillota</taxon>
        <taxon>Clostridia</taxon>
        <taxon>Eubacteriales</taxon>
        <taxon>Clostridiaceae</taxon>
        <taxon>Clostridium</taxon>
    </lineage>
</organism>
<dbReference type="STRING" id="84022.CACET_c20270"/>
<protein>
    <submittedName>
        <fullName evidence="1">Flagellar protein FlbD</fullName>
    </submittedName>
</protein>
<dbReference type="AlphaFoldDB" id="A0A0D8I6Q7"/>
<accession>A0A0D8I6Q7</accession>
<dbReference type="KEGG" id="cace:CACET_c20270"/>
<dbReference type="RefSeq" id="WP_044825941.1">
    <property type="nucleotide sequence ID" value="NZ_CP009687.1"/>
</dbReference>
<dbReference type="Pfam" id="PF06289">
    <property type="entry name" value="FlbD"/>
    <property type="match status" value="1"/>
</dbReference>
<keyword evidence="1" id="KW-0966">Cell projection</keyword>
<name>A0A0D8I6Q7_9CLOT</name>
<dbReference type="OrthoDB" id="9799862at2"/>
<proteinExistence type="predicted"/>
<dbReference type="Proteomes" id="UP000035704">
    <property type="component" value="Chromosome"/>
</dbReference>
<keyword evidence="1" id="KW-0969">Cilium</keyword>
<sequence>MIRLKRLNHSEVVLNCDMIELIEETPDTVITLANGHKIVVIDTANQIIEKVIAFKRRIHDHSQD</sequence>
<dbReference type="EMBL" id="CP009687">
    <property type="protein sequence ID" value="AKL95475.1"/>
    <property type="molecule type" value="Genomic_DNA"/>
</dbReference>
<evidence type="ECO:0000313" key="2">
    <source>
        <dbReference type="Proteomes" id="UP000035704"/>
    </source>
</evidence>
<dbReference type="InterPro" id="IPR009384">
    <property type="entry name" value="SwrD-like"/>
</dbReference>
<gene>
    <name evidence="1" type="primary">flbD</name>
    <name evidence="1" type="ORF">CACET_c20270</name>
</gene>
<keyword evidence="1" id="KW-0282">Flagellum</keyword>
<evidence type="ECO:0000313" key="1">
    <source>
        <dbReference type="EMBL" id="AKL95475.1"/>
    </source>
</evidence>
<dbReference type="PANTHER" id="PTHR39185:SF1">
    <property type="entry name" value="SWARMING MOTILITY PROTEIN SWRD"/>
    <property type="match status" value="1"/>
</dbReference>